<feature type="region of interest" description="Disordered" evidence="5">
    <location>
        <begin position="1179"/>
        <end position="1212"/>
    </location>
</feature>
<evidence type="ECO:0000256" key="3">
    <source>
        <dbReference type="PROSITE-ProRule" id="PRU00047"/>
    </source>
</evidence>
<dbReference type="EMBL" id="BQNB010016436">
    <property type="protein sequence ID" value="GJT51784.1"/>
    <property type="molecule type" value="Genomic_DNA"/>
</dbReference>
<keyword evidence="3" id="KW-0863">Zinc-finger</keyword>
<gene>
    <name evidence="8" type="ORF">Tco_0977941</name>
</gene>
<dbReference type="SUPFAM" id="SSF53098">
    <property type="entry name" value="Ribonuclease H-like"/>
    <property type="match status" value="1"/>
</dbReference>
<evidence type="ECO:0000313" key="8">
    <source>
        <dbReference type="EMBL" id="GJT51784.1"/>
    </source>
</evidence>
<dbReference type="Proteomes" id="UP001151760">
    <property type="component" value="Unassembled WGS sequence"/>
</dbReference>
<dbReference type="InterPro" id="IPR001584">
    <property type="entry name" value="Integrase_cat-core"/>
</dbReference>
<dbReference type="PROSITE" id="PS50158">
    <property type="entry name" value="ZF_CCHC"/>
    <property type="match status" value="1"/>
</dbReference>
<sequence>MTESPLVDSSFAVPVFSPGDDPISFLNKAIAFLTVVASSRGDKVKVILVLVIRVMLLVLGENNTSGQARVVKCYNCQGEGHMARQCTQPKRPRNAAWYKDKAMLAEAQEAGQILDEEQLAFLADPGTEDLDTYDSDCDDISNAKAVLMANISNYGSDVISEVPHSETYLNDMENQSVHAMQDFEQTPVVDVTNNEITSDSNIIPNLELERYKEQVKTFEQRLNIDLSSREKMIDSQMDDMIKEKLVLKEQVDSLEQNLSKQIKKESQRIKPTLYDGIVIYAKHVAMRVIDDEETLILEEESRSKIGSSCELPKVSLVNASLKKLKFHLAQFDSVVKKRTTPYARTEGEWGFEHTKAVFNNEIIPFIKSLKDIFNVFDKEFLNEIIEVQTVFNQMEPVVQQSSVDKQCLEIAKKELLLENDRLLQQIMSRDVLLTMMNSMSLIGESVNVDRMRNESCDKCFNLEAALLKSQNAHNDLLKNESCDNQNALEIPEFFKNNDLKAQLQDKYTAICKLKEIIKSIREKSKEENFNYDYCEIETKNMELENSVAKLLSENERLCNEINHVKQVFKEQFDSIKKTRVRTKEQSDSLIDKLNLKSAKNEDLKAQIQDKVFVITSLKNDLRKVKGKEIVDIAAQIPSANTIVPGMFKLDLEPLAPRLLQNREAHIDYLKYTQEQADILWGIVEQAKAKQPNEFRSYWYMLEIHALMRLNLVQKRLLSHPKTMSRKLGLKCSTSNCGSKPTGNKKNDRISQTPSRNMKNKVEAQPRKVNKKNRVVEPIRDVDVKHSLLNANSICATCKKSMFDGVHDMCRTFTIVGNSCPLTRITSANVVPPKKTTSHSVETQKPELKVYSRKPKNVKNVGSSKKAKIVESKNANHSEPNHIWGSNATDISSSSSLVMTSCPDFRFGNDHISRIMRYGDYQLGNVTISRVYYVEGLGHYLFLVGQFCDADLEVAFQKNTCFIHNLKGVDLLSGSRDTNLYTISLDDILKTSLICLLSKASKTKSWLWHRRLSHLNFGTLNKLAKDGLARGIPRLKFQKDHLCSACALGKSKKSSHQPKAEDTNQEKLYILHMDLCGLMHVASINRKVRLNATVRNVRTDNGTEFVNQALREFYENIGISHQTSVARTPQQNGIVERDDWDRLFQHMFDEYFTPPSVVISQVQVVAAPRAVVLADSPVSTSIDQDAPSLKSPKTPIFRDDPPHESLHEDLTSQGSSSNVRQIYVPFEHLEPKNFKQEMTKPSWIDAMQNKIHELKGYKLGRWYRRWQEEGINFEESFVPAARIEVIRIFVVNAAHKNMTIYQIDIKIAFLNGKLKEEVYVSQSEGFVDQDNPSHVYKLKKALYSLKQAPRASYGTNIAYLKLPNLTTFL</sequence>
<dbReference type="InterPro" id="IPR036397">
    <property type="entry name" value="RNaseH_sf"/>
</dbReference>
<dbReference type="InterPro" id="IPR036875">
    <property type="entry name" value="Znf_CCHC_sf"/>
</dbReference>
<keyword evidence="4" id="KW-0175">Coiled coil</keyword>
<evidence type="ECO:0000256" key="5">
    <source>
        <dbReference type="SAM" id="MobiDB-lite"/>
    </source>
</evidence>
<protein>
    <submittedName>
        <fullName evidence="8">Retrovirus-related pol polyprotein from transposon TNT 1-94</fullName>
    </submittedName>
</protein>
<keyword evidence="1" id="KW-0479">Metal-binding</keyword>
<accession>A0ABQ5ELJ2</accession>
<feature type="region of interest" description="Disordered" evidence="5">
    <location>
        <begin position="730"/>
        <end position="768"/>
    </location>
</feature>
<dbReference type="InterPro" id="IPR012337">
    <property type="entry name" value="RNaseH-like_sf"/>
</dbReference>
<feature type="compositionally biased region" description="Basic and acidic residues" evidence="5">
    <location>
        <begin position="1195"/>
        <end position="1209"/>
    </location>
</feature>
<evidence type="ECO:0000256" key="2">
    <source>
        <dbReference type="ARBA" id="ARBA00022801"/>
    </source>
</evidence>
<dbReference type="InterPro" id="IPR001878">
    <property type="entry name" value="Znf_CCHC"/>
</dbReference>
<evidence type="ECO:0000259" key="7">
    <source>
        <dbReference type="PROSITE" id="PS50994"/>
    </source>
</evidence>
<dbReference type="Pfam" id="PF07727">
    <property type="entry name" value="RVT_2"/>
    <property type="match status" value="1"/>
</dbReference>
<dbReference type="InterPro" id="IPR039537">
    <property type="entry name" value="Retrotran_Ty1/copia-like"/>
</dbReference>
<reference evidence="8" key="1">
    <citation type="journal article" date="2022" name="Int. J. Mol. Sci.">
        <title>Draft Genome of Tanacetum Coccineum: Genomic Comparison of Closely Related Tanacetum-Family Plants.</title>
        <authorList>
            <person name="Yamashiro T."/>
            <person name="Shiraishi A."/>
            <person name="Nakayama K."/>
            <person name="Satake H."/>
        </authorList>
    </citation>
    <scope>NUCLEOTIDE SEQUENCE</scope>
</reference>
<dbReference type="PANTHER" id="PTHR42648">
    <property type="entry name" value="TRANSPOSASE, PUTATIVE-RELATED"/>
    <property type="match status" value="1"/>
</dbReference>
<feature type="domain" description="CCHC-type" evidence="6">
    <location>
        <begin position="72"/>
        <end position="88"/>
    </location>
</feature>
<keyword evidence="3" id="KW-0862">Zinc</keyword>
<keyword evidence="9" id="KW-1185">Reference proteome</keyword>
<feature type="coiled-coil region" evidence="4">
    <location>
        <begin position="237"/>
        <end position="264"/>
    </location>
</feature>
<feature type="coiled-coil region" evidence="4">
    <location>
        <begin position="540"/>
        <end position="567"/>
    </location>
</feature>
<dbReference type="SMART" id="SM00343">
    <property type="entry name" value="ZnF_C2HC"/>
    <property type="match status" value="1"/>
</dbReference>
<dbReference type="Gene3D" id="3.30.420.10">
    <property type="entry name" value="Ribonuclease H-like superfamily/Ribonuclease H"/>
    <property type="match status" value="1"/>
</dbReference>
<reference evidence="8" key="2">
    <citation type="submission" date="2022-01" db="EMBL/GenBank/DDBJ databases">
        <authorList>
            <person name="Yamashiro T."/>
            <person name="Shiraishi A."/>
            <person name="Satake H."/>
            <person name="Nakayama K."/>
        </authorList>
    </citation>
    <scope>NUCLEOTIDE SEQUENCE</scope>
</reference>
<dbReference type="Pfam" id="PF13976">
    <property type="entry name" value="gag_pre-integrs"/>
    <property type="match status" value="1"/>
</dbReference>
<keyword evidence="2" id="KW-0378">Hydrolase</keyword>
<evidence type="ECO:0000256" key="4">
    <source>
        <dbReference type="SAM" id="Coils"/>
    </source>
</evidence>
<organism evidence="8 9">
    <name type="scientific">Tanacetum coccineum</name>
    <dbReference type="NCBI Taxonomy" id="301880"/>
    <lineage>
        <taxon>Eukaryota</taxon>
        <taxon>Viridiplantae</taxon>
        <taxon>Streptophyta</taxon>
        <taxon>Embryophyta</taxon>
        <taxon>Tracheophyta</taxon>
        <taxon>Spermatophyta</taxon>
        <taxon>Magnoliopsida</taxon>
        <taxon>eudicotyledons</taxon>
        <taxon>Gunneridae</taxon>
        <taxon>Pentapetalae</taxon>
        <taxon>asterids</taxon>
        <taxon>campanulids</taxon>
        <taxon>Asterales</taxon>
        <taxon>Asteraceae</taxon>
        <taxon>Asteroideae</taxon>
        <taxon>Anthemideae</taxon>
        <taxon>Anthemidinae</taxon>
        <taxon>Tanacetum</taxon>
    </lineage>
</organism>
<dbReference type="InterPro" id="IPR013103">
    <property type="entry name" value="RVT_2"/>
</dbReference>
<feature type="compositionally biased region" description="Polar residues" evidence="5">
    <location>
        <begin position="731"/>
        <end position="756"/>
    </location>
</feature>
<dbReference type="SUPFAM" id="SSF57756">
    <property type="entry name" value="Retrovirus zinc finger-like domains"/>
    <property type="match status" value="1"/>
</dbReference>
<comment type="caution">
    <text evidence="8">The sequence shown here is derived from an EMBL/GenBank/DDBJ whole genome shotgun (WGS) entry which is preliminary data.</text>
</comment>
<name>A0ABQ5ELJ2_9ASTR</name>
<evidence type="ECO:0000313" key="9">
    <source>
        <dbReference type="Proteomes" id="UP001151760"/>
    </source>
</evidence>
<evidence type="ECO:0000256" key="1">
    <source>
        <dbReference type="ARBA" id="ARBA00022723"/>
    </source>
</evidence>
<dbReference type="PROSITE" id="PS50994">
    <property type="entry name" value="INTEGRASE"/>
    <property type="match status" value="1"/>
</dbReference>
<evidence type="ECO:0000259" key="6">
    <source>
        <dbReference type="PROSITE" id="PS50158"/>
    </source>
</evidence>
<dbReference type="Pfam" id="PF00098">
    <property type="entry name" value="zf-CCHC"/>
    <property type="match status" value="1"/>
</dbReference>
<feature type="domain" description="Integrase catalytic" evidence="7">
    <location>
        <begin position="1096"/>
        <end position="1136"/>
    </location>
</feature>
<proteinExistence type="predicted"/>
<dbReference type="Gene3D" id="4.10.60.10">
    <property type="entry name" value="Zinc finger, CCHC-type"/>
    <property type="match status" value="1"/>
</dbReference>
<dbReference type="PANTHER" id="PTHR42648:SF28">
    <property type="entry name" value="TRANSPOSON-ENCODED PROTEIN WITH RIBONUCLEASE H-LIKE AND RETROVIRUS ZINC FINGER-LIKE DOMAINS"/>
    <property type="match status" value="1"/>
</dbReference>
<dbReference type="InterPro" id="IPR025724">
    <property type="entry name" value="GAG-pre-integrase_dom"/>
</dbReference>